<keyword evidence="2" id="KW-0812">Transmembrane</keyword>
<dbReference type="Pfam" id="PF04186">
    <property type="entry name" value="FxsA"/>
    <property type="match status" value="1"/>
</dbReference>
<name>A0A398BUZ1_9RHOB</name>
<proteinExistence type="predicted"/>
<gene>
    <name evidence="3" type="ORF">D2N39_15115</name>
</gene>
<dbReference type="AlphaFoldDB" id="A0A398BUZ1"/>
<dbReference type="RefSeq" id="WP_119135718.1">
    <property type="nucleotide sequence ID" value="NZ_QXXQ01000009.1"/>
</dbReference>
<reference evidence="3 4" key="1">
    <citation type="submission" date="2018-09" db="EMBL/GenBank/DDBJ databases">
        <title>Gemmobacter lutimaris sp. nov., a marine bacterium isolated from tidal flat.</title>
        <authorList>
            <person name="Lee D.W."/>
            <person name="Yoo Y."/>
            <person name="Kim J.-J."/>
            <person name="Kim B.S."/>
        </authorList>
    </citation>
    <scope>NUCLEOTIDE SEQUENCE [LARGE SCALE GENOMIC DNA]</scope>
    <source>
        <strain evidence="3 4">YJ-T1-11</strain>
    </source>
</reference>
<keyword evidence="2" id="KW-1133">Transmembrane helix</keyword>
<evidence type="ECO:0000313" key="4">
    <source>
        <dbReference type="Proteomes" id="UP000266649"/>
    </source>
</evidence>
<dbReference type="PANTHER" id="PTHR35335:SF1">
    <property type="entry name" value="UPF0716 PROTEIN FXSA"/>
    <property type="match status" value="1"/>
</dbReference>
<dbReference type="NCBIfam" id="NF008528">
    <property type="entry name" value="PRK11463.1-2"/>
    <property type="match status" value="1"/>
</dbReference>
<sequence>MRLFGPILVLTLIEIALFITVGGWLGLGLSLLVILGTAVLGSALLRLQGRRMALDLRQAMNGIGDPLSPMAQHGLVMIAAVLLILPGFLGDTLGLLLLLPPIRHMIISMVGRRVQVRRPPMHDTHRHGVVIDADFVELDPDTPPGPQPGRRSGWTQD</sequence>
<organism evidence="3 4">
    <name type="scientific">Gemmobacter lutimaris</name>
    <dbReference type="NCBI Taxonomy" id="2306023"/>
    <lineage>
        <taxon>Bacteria</taxon>
        <taxon>Pseudomonadati</taxon>
        <taxon>Pseudomonadota</taxon>
        <taxon>Alphaproteobacteria</taxon>
        <taxon>Rhodobacterales</taxon>
        <taxon>Paracoccaceae</taxon>
        <taxon>Gemmobacter</taxon>
    </lineage>
</organism>
<protein>
    <submittedName>
        <fullName evidence="3">FxsA family protein</fullName>
    </submittedName>
</protein>
<evidence type="ECO:0000256" key="1">
    <source>
        <dbReference type="SAM" id="MobiDB-lite"/>
    </source>
</evidence>
<evidence type="ECO:0000313" key="3">
    <source>
        <dbReference type="EMBL" id="RID91026.1"/>
    </source>
</evidence>
<dbReference type="InterPro" id="IPR007313">
    <property type="entry name" value="FxsA"/>
</dbReference>
<feature type="transmembrane region" description="Helical" evidence="2">
    <location>
        <begin position="70"/>
        <end position="89"/>
    </location>
</feature>
<feature type="transmembrane region" description="Helical" evidence="2">
    <location>
        <begin position="7"/>
        <end position="25"/>
    </location>
</feature>
<dbReference type="GO" id="GO:0016020">
    <property type="term" value="C:membrane"/>
    <property type="evidence" value="ECO:0007669"/>
    <property type="project" value="InterPro"/>
</dbReference>
<dbReference type="EMBL" id="QXXQ01000009">
    <property type="protein sequence ID" value="RID91026.1"/>
    <property type="molecule type" value="Genomic_DNA"/>
</dbReference>
<evidence type="ECO:0000256" key="2">
    <source>
        <dbReference type="SAM" id="Phobius"/>
    </source>
</evidence>
<dbReference type="Proteomes" id="UP000266649">
    <property type="component" value="Unassembled WGS sequence"/>
</dbReference>
<dbReference type="PANTHER" id="PTHR35335">
    <property type="entry name" value="UPF0716 PROTEIN FXSA"/>
    <property type="match status" value="1"/>
</dbReference>
<feature type="region of interest" description="Disordered" evidence="1">
    <location>
        <begin position="136"/>
        <end position="157"/>
    </location>
</feature>
<keyword evidence="2" id="KW-0472">Membrane</keyword>
<dbReference type="OrthoDB" id="9792788at2"/>
<comment type="caution">
    <text evidence="3">The sequence shown here is derived from an EMBL/GenBank/DDBJ whole genome shotgun (WGS) entry which is preliminary data.</text>
</comment>
<keyword evidence="4" id="KW-1185">Reference proteome</keyword>
<accession>A0A398BUZ1</accession>